<dbReference type="Proteomes" id="UP001150581">
    <property type="component" value="Unassembled WGS sequence"/>
</dbReference>
<accession>A0ACC1IT86</accession>
<keyword evidence="2" id="KW-1185">Reference proteome</keyword>
<comment type="caution">
    <text evidence="1">The sequence shown here is derived from an EMBL/GenBank/DDBJ whole genome shotgun (WGS) entry which is preliminary data.</text>
</comment>
<proteinExistence type="predicted"/>
<reference evidence="1" key="1">
    <citation type="submission" date="2022-07" db="EMBL/GenBank/DDBJ databases">
        <title>Phylogenomic reconstructions and comparative analyses of Kickxellomycotina fungi.</title>
        <authorList>
            <person name="Reynolds N.K."/>
            <person name="Stajich J.E."/>
            <person name="Barry K."/>
            <person name="Grigoriev I.V."/>
            <person name="Crous P."/>
            <person name="Smith M.E."/>
        </authorList>
    </citation>
    <scope>NUCLEOTIDE SEQUENCE</scope>
    <source>
        <strain evidence="1">Benny 63K</strain>
    </source>
</reference>
<sequence length="270" mass="30475">MALAYAYDWLFSTFWIIESKRNDDKVNVYRNMIWPDISGNVLELGPGYAQSLKLLRHTTMKDGSESIDPAFIQAYTVIEPNSFMYGGLQKNAEDNGFRVKYDTLSYPEGAAVATMATNDDSIPFVIVKGTLDEFNNIPKAVLDGAPYDSILTSFSLCTVRNPKATLKNIFKLLRPGGTYYFIEHVRQPKANDPLVIEDNGVNAWFWGKVQDCINPVWKLVGHGCNVNRRTGETISKMGCWNDIDYKYVRPTIDIQSRVMPLSFGRATKAK</sequence>
<dbReference type="EMBL" id="JANBPG010000087">
    <property type="protein sequence ID" value="KAJ1900332.1"/>
    <property type="molecule type" value="Genomic_DNA"/>
</dbReference>
<gene>
    <name evidence="1" type="ORF">LPJ66_001534</name>
</gene>
<evidence type="ECO:0000313" key="2">
    <source>
        <dbReference type="Proteomes" id="UP001150581"/>
    </source>
</evidence>
<protein>
    <submittedName>
        <fullName evidence="1">Uncharacterized protein</fullName>
    </submittedName>
</protein>
<organism evidence="1 2">
    <name type="scientific">Kickxella alabastrina</name>
    <dbReference type="NCBI Taxonomy" id="61397"/>
    <lineage>
        <taxon>Eukaryota</taxon>
        <taxon>Fungi</taxon>
        <taxon>Fungi incertae sedis</taxon>
        <taxon>Zoopagomycota</taxon>
        <taxon>Kickxellomycotina</taxon>
        <taxon>Kickxellomycetes</taxon>
        <taxon>Kickxellales</taxon>
        <taxon>Kickxellaceae</taxon>
        <taxon>Kickxella</taxon>
    </lineage>
</organism>
<name>A0ACC1IT86_9FUNG</name>
<evidence type="ECO:0000313" key="1">
    <source>
        <dbReference type="EMBL" id="KAJ1900332.1"/>
    </source>
</evidence>